<evidence type="ECO:0000313" key="1">
    <source>
        <dbReference type="EMBL" id="KIN96511.1"/>
    </source>
</evidence>
<keyword evidence="2" id="KW-1185">Reference proteome</keyword>
<reference evidence="1 2" key="1">
    <citation type="submission" date="2014-04" db="EMBL/GenBank/DDBJ databases">
        <authorList>
            <consortium name="DOE Joint Genome Institute"/>
            <person name="Kuo A."/>
            <person name="Kohler A."/>
            <person name="Costa M.D."/>
            <person name="Nagy L.G."/>
            <person name="Floudas D."/>
            <person name="Copeland A."/>
            <person name="Barry K.W."/>
            <person name="Cichocki N."/>
            <person name="Veneault-Fourrey C."/>
            <person name="LaButti K."/>
            <person name="Lindquist E.A."/>
            <person name="Lipzen A."/>
            <person name="Lundell T."/>
            <person name="Morin E."/>
            <person name="Murat C."/>
            <person name="Sun H."/>
            <person name="Tunlid A."/>
            <person name="Henrissat B."/>
            <person name="Grigoriev I.V."/>
            <person name="Hibbett D.S."/>
            <person name="Martin F."/>
            <person name="Nordberg H.P."/>
            <person name="Cantor M.N."/>
            <person name="Hua S.X."/>
        </authorList>
    </citation>
    <scope>NUCLEOTIDE SEQUENCE [LARGE SCALE GENOMIC DNA]</scope>
    <source>
        <strain evidence="1 2">Marx 270</strain>
    </source>
</reference>
<dbReference type="HOGENOM" id="CLU_2027672_0_0_1"/>
<accession>A0A0C3JFW2</accession>
<sequence length="122" mass="13229">MLWARRSRNFLCTTSVQSFCSTSISLVGKMDKELQWTLSGLRDSNVTGTHRQASPQAGNVNGSTLGHWTRAPQARPYHIAIAPDVTSGSASVEGTHQRSQHQAESLGFGVGMKLECRCLGVQ</sequence>
<evidence type="ECO:0000313" key="2">
    <source>
        <dbReference type="Proteomes" id="UP000054217"/>
    </source>
</evidence>
<protein>
    <submittedName>
        <fullName evidence="1">Uncharacterized protein</fullName>
    </submittedName>
</protein>
<dbReference type="Proteomes" id="UP000054217">
    <property type="component" value="Unassembled WGS sequence"/>
</dbReference>
<dbReference type="EMBL" id="KN832045">
    <property type="protein sequence ID" value="KIN96511.1"/>
    <property type="molecule type" value="Genomic_DNA"/>
</dbReference>
<reference evidence="2" key="2">
    <citation type="submission" date="2015-01" db="EMBL/GenBank/DDBJ databases">
        <title>Evolutionary Origins and Diversification of the Mycorrhizal Mutualists.</title>
        <authorList>
            <consortium name="DOE Joint Genome Institute"/>
            <consortium name="Mycorrhizal Genomics Consortium"/>
            <person name="Kohler A."/>
            <person name="Kuo A."/>
            <person name="Nagy L.G."/>
            <person name="Floudas D."/>
            <person name="Copeland A."/>
            <person name="Barry K.W."/>
            <person name="Cichocki N."/>
            <person name="Veneault-Fourrey C."/>
            <person name="LaButti K."/>
            <person name="Lindquist E.A."/>
            <person name="Lipzen A."/>
            <person name="Lundell T."/>
            <person name="Morin E."/>
            <person name="Murat C."/>
            <person name="Riley R."/>
            <person name="Ohm R."/>
            <person name="Sun H."/>
            <person name="Tunlid A."/>
            <person name="Henrissat B."/>
            <person name="Grigoriev I.V."/>
            <person name="Hibbett D.S."/>
            <person name="Martin F."/>
        </authorList>
    </citation>
    <scope>NUCLEOTIDE SEQUENCE [LARGE SCALE GENOMIC DNA]</scope>
    <source>
        <strain evidence="2">Marx 270</strain>
    </source>
</reference>
<name>A0A0C3JFW2_PISTI</name>
<gene>
    <name evidence="1" type="ORF">M404DRAFT_33220</name>
</gene>
<proteinExistence type="predicted"/>
<dbReference type="AlphaFoldDB" id="A0A0C3JFW2"/>
<dbReference type="InParanoid" id="A0A0C3JFW2"/>
<organism evidence="1 2">
    <name type="scientific">Pisolithus tinctorius Marx 270</name>
    <dbReference type="NCBI Taxonomy" id="870435"/>
    <lineage>
        <taxon>Eukaryota</taxon>
        <taxon>Fungi</taxon>
        <taxon>Dikarya</taxon>
        <taxon>Basidiomycota</taxon>
        <taxon>Agaricomycotina</taxon>
        <taxon>Agaricomycetes</taxon>
        <taxon>Agaricomycetidae</taxon>
        <taxon>Boletales</taxon>
        <taxon>Sclerodermatineae</taxon>
        <taxon>Pisolithaceae</taxon>
        <taxon>Pisolithus</taxon>
    </lineage>
</organism>